<evidence type="ECO:0000313" key="2">
    <source>
        <dbReference type="EMBL" id="NEN69870.1"/>
    </source>
</evidence>
<dbReference type="Proteomes" id="UP000471360">
    <property type="component" value="Unassembled WGS sequence"/>
</dbReference>
<protein>
    <submittedName>
        <fullName evidence="1">Phage head-tail connector protein</fullName>
    </submittedName>
    <submittedName>
        <fullName evidence="3">Putative head-tail preconnector protein from prophage</fullName>
    </submittedName>
</protein>
<proteinExistence type="predicted"/>
<accession>A0A085P1W8</accession>
<dbReference type="Proteomes" id="UP000255093">
    <property type="component" value="Unassembled WGS sequence"/>
</dbReference>
<dbReference type="EMBL" id="UGBW01000003">
    <property type="protein sequence ID" value="STH82611.1"/>
    <property type="molecule type" value="Genomic_DNA"/>
</dbReference>
<dbReference type="EMBL" id="VLTB01000180">
    <property type="protein sequence ID" value="NDR91577.1"/>
    <property type="molecule type" value="Genomic_DNA"/>
</dbReference>
<organism evidence="1 6">
    <name type="scientific">Escherichia coli</name>
    <dbReference type="NCBI Taxonomy" id="562"/>
    <lineage>
        <taxon>Bacteria</taxon>
        <taxon>Pseudomonadati</taxon>
        <taxon>Pseudomonadota</taxon>
        <taxon>Gammaproteobacteria</taxon>
        <taxon>Enterobacterales</taxon>
        <taxon>Enterobacteriaceae</taxon>
        <taxon>Escherichia</taxon>
    </lineage>
</organism>
<sequence>MATNESIMALPLASKFKAEARAMADRGLSTYEAVYQLNKLEEQDKPRADAIMALHEHNDYQPLLRAMANVPCISVDNAREILNMTIEQERPKVAPELTAAFENFMDMHSPKAVSPGMAYDGRNQGDEGDVDRILKTI</sequence>
<reference evidence="1 6" key="2">
    <citation type="journal article" date="2020" name="Int. J. Nanomedicine">
        <title>Consequences Of Long-Term Bacteria's Exposure To Silver Nanoformulations With Different PhysicoChemical Properties.</title>
        <authorList>
            <person name="Kedziora A."/>
            <person name="Wernecki M."/>
            <person name="Korzekwa K."/>
            <person name="Speruda M."/>
            <person name="Gerasymchuk Y."/>
            <person name="Lukowiak A."/>
            <person name="Bugla-Ploskonska G."/>
        </authorList>
    </citation>
    <scope>NUCLEOTIDE SEQUENCE [LARGE SCALE GENOMIC DNA]</scope>
    <source>
        <strain evidence="1 6">ATCC 11230</strain>
    </source>
</reference>
<evidence type="ECO:0000313" key="5">
    <source>
        <dbReference type="Proteomes" id="UP000471360"/>
    </source>
</evidence>
<evidence type="ECO:0000313" key="1">
    <source>
        <dbReference type="EMBL" id="NDR91577.1"/>
    </source>
</evidence>
<dbReference type="EMBL" id="JAAGYP010000006">
    <property type="protein sequence ID" value="NEN69870.1"/>
    <property type="molecule type" value="Genomic_DNA"/>
</dbReference>
<evidence type="ECO:0000313" key="4">
    <source>
        <dbReference type="Proteomes" id="UP000255093"/>
    </source>
</evidence>
<evidence type="ECO:0000313" key="6">
    <source>
        <dbReference type="Proteomes" id="UP000471490"/>
    </source>
</evidence>
<dbReference type="RefSeq" id="WP_000224592.1">
    <property type="nucleotide sequence ID" value="NZ_AP027254.1"/>
</dbReference>
<dbReference type="Proteomes" id="UP000471490">
    <property type="component" value="Unassembled WGS sequence"/>
</dbReference>
<gene>
    <name evidence="1" type="ORF">FPI65_09850</name>
    <name evidence="2" type="ORF">G3W53_06730</name>
    <name evidence="3" type="ORF">NCTC8621_02606</name>
</gene>
<reference evidence="2 5" key="3">
    <citation type="submission" date="2020-02" db="EMBL/GenBank/DDBJ databases">
        <authorList>
            <person name="Subbiah M."/>
            <person name="Call D."/>
        </authorList>
    </citation>
    <scope>NUCLEOTIDE SEQUENCE [LARGE SCALE GENOMIC DNA]</scope>
    <source>
        <strain evidence="2 5">8375wB1</strain>
    </source>
</reference>
<name>A0A085P1W8_ECOLX</name>
<reference evidence="3 4" key="1">
    <citation type="submission" date="2018-06" db="EMBL/GenBank/DDBJ databases">
        <authorList>
            <consortium name="Pathogen Informatics"/>
            <person name="Doyle S."/>
        </authorList>
    </citation>
    <scope>NUCLEOTIDE SEQUENCE [LARGE SCALE GENOMIC DNA]</scope>
    <source>
        <strain evidence="3 4">NCTC8621</strain>
    </source>
</reference>
<evidence type="ECO:0000313" key="3">
    <source>
        <dbReference type="EMBL" id="STH82611.1"/>
    </source>
</evidence>
<dbReference type="AlphaFoldDB" id="A0A085P1W8"/>